<evidence type="ECO:0000313" key="1">
    <source>
        <dbReference type="EMBL" id="QEG40419.1"/>
    </source>
</evidence>
<reference evidence="1 2" key="1">
    <citation type="submission" date="2019-08" db="EMBL/GenBank/DDBJ databases">
        <title>Deep-cultivation of Planctomycetes and their phenomic and genomic characterization uncovers novel biology.</title>
        <authorList>
            <person name="Wiegand S."/>
            <person name="Jogler M."/>
            <person name="Boedeker C."/>
            <person name="Pinto D."/>
            <person name="Vollmers J."/>
            <person name="Rivas-Marin E."/>
            <person name="Kohn T."/>
            <person name="Peeters S.H."/>
            <person name="Heuer A."/>
            <person name="Rast P."/>
            <person name="Oberbeckmann S."/>
            <person name="Bunk B."/>
            <person name="Jeske O."/>
            <person name="Meyerdierks A."/>
            <person name="Storesund J.E."/>
            <person name="Kallscheuer N."/>
            <person name="Luecker S."/>
            <person name="Lage O.M."/>
            <person name="Pohl T."/>
            <person name="Merkel B.J."/>
            <person name="Hornburger P."/>
            <person name="Mueller R.-W."/>
            <person name="Bruemmer F."/>
            <person name="Labrenz M."/>
            <person name="Spormann A.M."/>
            <person name="Op den Camp H."/>
            <person name="Overmann J."/>
            <person name="Amann R."/>
            <person name="Jetten M.S.M."/>
            <person name="Mascher T."/>
            <person name="Medema M.H."/>
            <person name="Devos D.P."/>
            <person name="Kaster A.-K."/>
            <person name="Ovreas L."/>
            <person name="Rohde M."/>
            <person name="Galperin M.Y."/>
            <person name="Jogler C."/>
        </authorList>
    </citation>
    <scope>NUCLEOTIDE SEQUENCE [LARGE SCALE GENOMIC DNA]</scope>
    <source>
        <strain evidence="1 2">UC8</strain>
    </source>
</reference>
<protein>
    <submittedName>
        <fullName evidence="1">Uncharacterized protein</fullName>
    </submittedName>
</protein>
<gene>
    <name evidence="1" type="ORF">UC8_24310</name>
</gene>
<dbReference type="KEGG" id="rul:UC8_24310"/>
<accession>A0A5B9QR87</accession>
<dbReference type="Proteomes" id="UP000325286">
    <property type="component" value="Chromosome"/>
</dbReference>
<dbReference type="EMBL" id="CP042914">
    <property type="protein sequence ID" value="QEG40419.1"/>
    <property type="molecule type" value="Genomic_DNA"/>
</dbReference>
<organism evidence="1 2">
    <name type="scientific">Roseimaritima ulvae</name>
    <dbReference type="NCBI Taxonomy" id="980254"/>
    <lineage>
        <taxon>Bacteria</taxon>
        <taxon>Pseudomonadati</taxon>
        <taxon>Planctomycetota</taxon>
        <taxon>Planctomycetia</taxon>
        <taxon>Pirellulales</taxon>
        <taxon>Pirellulaceae</taxon>
        <taxon>Roseimaritima</taxon>
    </lineage>
</organism>
<keyword evidence="2" id="KW-1185">Reference proteome</keyword>
<proteinExistence type="predicted"/>
<evidence type="ECO:0000313" key="2">
    <source>
        <dbReference type="Proteomes" id="UP000325286"/>
    </source>
</evidence>
<name>A0A5B9QR87_9BACT</name>
<sequence length="205" mass="21703">MSGFADGWGRIKGNPSAIASGGPLCCPPTDSCDFTVAVEKPVITQCVLDHQWCNTGPYAKDYCSALGAPGTIAIAIGPGQFQGICEGSNGVGSPYDPPAGPSPFGCDYWPSAITYKVEFSTTGQCAKTAKIGITVLAIITQAKIPHNTFQNFQVSYRWFGNFTGHPQVGNSYDVPFDGNDYECPTSGNPHVNCYVATDPLTVEFV</sequence>
<dbReference type="AlphaFoldDB" id="A0A5B9QR87"/>